<keyword evidence="1" id="KW-0175">Coiled coil</keyword>
<dbReference type="PATRIC" id="fig|67855.3.peg.1928"/>
<feature type="coiled-coil region" evidence="1">
    <location>
        <begin position="5"/>
        <end position="39"/>
    </location>
</feature>
<sequence length="137" mass="16064">MNALEKLLIEEISLAEQERAEFEEKIKGLNQKILDYRTALNHARDSDFSLSKKSRNVRFQSSPRQLVAHILKKQPEKWFHTNEITLQALKLDNQPIDNGVPRLHLQTMHSTLNHLVKHSLVEKKLEGKTCYWRLKAK</sequence>
<accession>A0A0J5S269</accession>
<proteinExistence type="predicted"/>
<evidence type="ECO:0000313" key="3">
    <source>
        <dbReference type="Proteomes" id="UP000036270"/>
    </source>
</evidence>
<dbReference type="RefSeq" id="WP_047977488.1">
    <property type="nucleotide sequence ID" value="NZ_JWIZ01000060.1"/>
</dbReference>
<reference evidence="2 3" key="1">
    <citation type="submission" date="2014-12" db="EMBL/GenBank/DDBJ databases">
        <title>Reclassification of Actinobacillus muris as Muribacter muris.</title>
        <authorList>
            <person name="Christensen H."/>
            <person name="Nicklas W."/>
            <person name="Bisgaard M."/>
        </authorList>
    </citation>
    <scope>NUCLEOTIDE SEQUENCE [LARGE SCALE GENOMIC DNA]</scope>
    <source>
        <strain evidence="2 3">Ackerman80-443D</strain>
    </source>
</reference>
<protein>
    <submittedName>
        <fullName evidence="2">Transcriptional regulator</fullName>
    </submittedName>
</protein>
<organism evidence="2 3">
    <name type="scientific">Muribacter muris</name>
    <dbReference type="NCBI Taxonomy" id="67855"/>
    <lineage>
        <taxon>Bacteria</taxon>
        <taxon>Pseudomonadati</taxon>
        <taxon>Pseudomonadota</taxon>
        <taxon>Gammaproteobacteria</taxon>
        <taxon>Pasteurellales</taxon>
        <taxon>Pasteurellaceae</taxon>
        <taxon>Muribacter</taxon>
    </lineage>
</organism>
<dbReference type="AlphaFoldDB" id="A0A0J5S269"/>
<comment type="caution">
    <text evidence="2">The sequence shown here is derived from an EMBL/GenBank/DDBJ whole genome shotgun (WGS) entry which is preliminary data.</text>
</comment>
<name>A0A0J5S269_9PAST</name>
<keyword evidence="3" id="KW-1185">Reference proteome</keyword>
<dbReference type="Proteomes" id="UP000036270">
    <property type="component" value="Unassembled WGS sequence"/>
</dbReference>
<evidence type="ECO:0000313" key="2">
    <source>
        <dbReference type="EMBL" id="KMK50917.1"/>
    </source>
</evidence>
<evidence type="ECO:0000256" key="1">
    <source>
        <dbReference type="SAM" id="Coils"/>
    </source>
</evidence>
<dbReference type="EMBL" id="JWIZ01000060">
    <property type="protein sequence ID" value="KMK50917.1"/>
    <property type="molecule type" value="Genomic_DNA"/>
</dbReference>
<gene>
    <name evidence="2" type="ORF">RO21_09165</name>
</gene>